<dbReference type="PANTHER" id="PTHR10763:SF22">
    <property type="entry name" value="ORC1-TYPE DNA REPLICATION PROTEIN"/>
    <property type="match status" value="1"/>
</dbReference>
<evidence type="ECO:0000256" key="3">
    <source>
        <dbReference type="ARBA" id="ARBA00022741"/>
    </source>
</evidence>
<protein>
    <submittedName>
        <fullName evidence="7">Cdc6-related protein, AAA superfamily ATPase</fullName>
    </submittedName>
</protein>
<keyword evidence="8" id="KW-1185">Reference proteome</keyword>
<evidence type="ECO:0000259" key="6">
    <source>
        <dbReference type="SMART" id="SM00382"/>
    </source>
</evidence>
<evidence type="ECO:0000313" key="7">
    <source>
        <dbReference type="EMBL" id="SDF21406.1"/>
    </source>
</evidence>
<dbReference type="AlphaFoldDB" id="A0A1G7J959"/>
<evidence type="ECO:0000256" key="1">
    <source>
        <dbReference type="ARBA" id="ARBA00006184"/>
    </source>
</evidence>
<dbReference type="Gene3D" id="3.40.50.300">
    <property type="entry name" value="P-loop containing nucleotide triphosphate hydrolases"/>
    <property type="match status" value="1"/>
</dbReference>
<keyword evidence="3" id="KW-0547">Nucleotide-binding</keyword>
<dbReference type="SMART" id="SM00382">
    <property type="entry name" value="AAA"/>
    <property type="match status" value="1"/>
</dbReference>
<evidence type="ECO:0000313" key="8">
    <source>
        <dbReference type="Proteomes" id="UP000199076"/>
    </source>
</evidence>
<keyword evidence="4" id="KW-0067">ATP-binding</keyword>
<dbReference type="STRING" id="660518.SAMN05216218_104250"/>
<comment type="function">
    <text evidence="5">Involved in regulation of DNA replication.</text>
</comment>
<evidence type="ECO:0000256" key="2">
    <source>
        <dbReference type="ARBA" id="ARBA00022705"/>
    </source>
</evidence>
<sequence>MIEDARVLRAEFVPHELEHRDGEVTHLSQVLEPVTRGEPAGPAIITGPSGVGKTCVARYTVEQLREQHLDVASQYVNCWQNYSRFRALYRVLEGLGKTVDIHRQSTPHDELLERLRQYDGPPCVVVLDEADQLESADVLYDLHALSSFSLVLIANREADLFAGADDRLRSRLRGSERIGFDRYGIDQLTSILQARARWGLTEDAVATDQLRDIADAAAGDARVAISILRNAARRAQRTTAATITDEIVTAAVPAGRSAVHRRTLDTLTPHQRAVYEIVADARRIDPSTLYRRYREAVDDPKTDRTVRNYLGKMVQYDLLVAEGTSRDRTYRVVEPAADEG</sequence>
<gene>
    <name evidence="7" type="ORF">SAMN05216218_104250</name>
</gene>
<dbReference type="OrthoDB" id="270161at2157"/>
<dbReference type="EMBL" id="FNBK01000004">
    <property type="protein sequence ID" value="SDF21406.1"/>
    <property type="molecule type" value="Genomic_DNA"/>
</dbReference>
<comment type="similarity">
    <text evidence="1">Belongs to the CDC6/cdc18 family.</text>
</comment>
<dbReference type="InterPro" id="IPR055237">
    <property type="entry name" value="Cdc6_lid"/>
</dbReference>
<organism evidence="7 8">
    <name type="scientific">Halorientalis regularis</name>
    <dbReference type="NCBI Taxonomy" id="660518"/>
    <lineage>
        <taxon>Archaea</taxon>
        <taxon>Methanobacteriati</taxon>
        <taxon>Methanobacteriota</taxon>
        <taxon>Stenosarchaea group</taxon>
        <taxon>Halobacteria</taxon>
        <taxon>Halobacteriales</taxon>
        <taxon>Haloarculaceae</taxon>
        <taxon>Halorientalis</taxon>
    </lineage>
</organism>
<evidence type="ECO:0000256" key="5">
    <source>
        <dbReference type="ARBA" id="ARBA00057740"/>
    </source>
</evidence>
<feature type="domain" description="AAA+ ATPase" evidence="6">
    <location>
        <begin position="39"/>
        <end position="184"/>
    </location>
</feature>
<dbReference type="Gene3D" id="1.10.8.60">
    <property type="match status" value="1"/>
</dbReference>
<dbReference type="Pfam" id="PF22703">
    <property type="entry name" value="Cdc6_lid"/>
    <property type="match status" value="1"/>
</dbReference>
<dbReference type="InterPro" id="IPR050311">
    <property type="entry name" value="ORC1/CDC6"/>
</dbReference>
<dbReference type="SUPFAM" id="SSF52540">
    <property type="entry name" value="P-loop containing nucleoside triphosphate hydrolases"/>
    <property type="match status" value="1"/>
</dbReference>
<accession>A0A1G7J959</accession>
<name>A0A1G7J959_9EURY</name>
<evidence type="ECO:0000256" key="4">
    <source>
        <dbReference type="ARBA" id="ARBA00022840"/>
    </source>
</evidence>
<dbReference type="RefSeq" id="WP_092689980.1">
    <property type="nucleotide sequence ID" value="NZ_FNBK01000004.1"/>
</dbReference>
<dbReference type="GO" id="GO:0005524">
    <property type="term" value="F:ATP binding"/>
    <property type="evidence" value="ECO:0007669"/>
    <property type="project" value="UniProtKB-KW"/>
</dbReference>
<dbReference type="GO" id="GO:0006260">
    <property type="term" value="P:DNA replication"/>
    <property type="evidence" value="ECO:0007669"/>
    <property type="project" value="UniProtKB-KW"/>
</dbReference>
<dbReference type="InterPro" id="IPR049945">
    <property type="entry name" value="AAA_22"/>
</dbReference>
<dbReference type="FunFam" id="3.40.50.300:FF:001565">
    <property type="entry name" value="Orc1-type DNA replication protein"/>
    <property type="match status" value="1"/>
</dbReference>
<dbReference type="InterPro" id="IPR027417">
    <property type="entry name" value="P-loop_NTPase"/>
</dbReference>
<proteinExistence type="inferred from homology"/>
<dbReference type="Proteomes" id="UP000199076">
    <property type="component" value="Unassembled WGS sequence"/>
</dbReference>
<dbReference type="InterPro" id="IPR003593">
    <property type="entry name" value="AAA+_ATPase"/>
</dbReference>
<dbReference type="GO" id="GO:0016887">
    <property type="term" value="F:ATP hydrolysis activity"/>
    <property type="evidence" value="ECO:0007669"/>
    <property type="project" value="InterPro"/>
</dbReference>
<dbReference type="PANTHER" id="PTHR10763">
    <property type="entry name" value="CELL DIVISION CONTROL PROTEIN 6-RELATED"/>
    <property type="match status" value="1"/>
</dbReference>
<dbReference type="Pfam" id="PF13401">
    <property type="entry name" value="AAA_22"/>
    <property type="match status" value="1"/>
</dbReference>
<reference evidence="8" key="1">
    <citation type="submission" date="2016-10" db="EMBL/GenBank/DDBJ databases">
        <authorList>
            <person name="Varghese N."/>
            <person name="Submissions S."/>
        </authorList>
    </citation>
    <scope>NUCLEOTIDE SEQUENCE [LARGE SCALE GENOMIC DNA]</scope>
    <source>
        <strain evidence="8">IBRC-M 10760</strain>
    </source>
</reference>
<keyword evidence="2" id="KW-0235">DNA replication</keyword>